<gene>
    <name evidence="3" type="ORF">V0U79_08390</name>
</gene>
<evidence type="ECO:0008006" key="5">
    <source>
        <dbReference type="Google" id="ProtNLM"/>
    </source>
</evidence>
<evidence type="ECO:0000313" key="4">
    <source>
        <dbReference type="Proteomes" id="UP001354971"/>
    </source>
</evidence>
<feature type="region of interest" description="Disordered" evidence="1">
    <location>
        <begin position="243"/>
        <end position="356"/>
    </location>
</feature>
<feature type="region of interest" description="Disordered" evidence="1">
    <location>
        <begin position="389"/>
        <end position="420"/>
    </location>
</feature>
<keyword evidence="2" id="KW-0732">Signal</keyword>
<feature type="compositionally biased region" description="Basic and acidic residues" evidence="1">
    <location>
        <begin position="273"/>
        <end position="282"/>
    </location>
</feature>
<evidence type="ECO:0000313" key="3">
    <source>
        <dbReference type="EMBL" id="MEE2526382.1"/>
    </source>
</evidence>
<accession>A0ABU7LR44</accession>
<name>A0ABU7LR44_9PROT</name>
<feature type="signal peptide" evidence="2">
    <location>
        <begin position="1"/>
        <end position="22"/>
    </location>
</feature>
<evidence type="ECO:0000256" key="1">
    <source>
        <dbReference type="SAM" id="MobiDB-lite"/>
    </source>
</evidence>
<proteinExistence type="predicted"/>
<dbReference type="EMBL" id="JAZDRP010000004">
    <property type="protein sequence ID" value="MEE2526382.1"/>
    <property type="molecule type" value="Genomic_DNA"/>
</dbReference>
<sequence length="458" mass="48506">MKLKQIMLGGLGLSVLASPVFADGTDFPFAVHDIIISNHTQMVNITVANVSNSTDPADRELRMVSADPVVSINGQVWCNTYQFAETAALRADIRLGAVNIVSAPGGGTQPFMMSANPMATEAFSGTHNLENYAFQQSIDLPDSYDADALVNMDYFNPVSIVEARLANFLENNAGTEADFLRQDDVFEAEFDVSIVGWCSYESDILDNDYAGARWVTIDAHIFYQGDDDIQDVVQTVSSVGSVTAPVPSRARGVATTRGSSATPPARNTRPARARVDTVNDDRASDDDNEAALLLPAVQRVREAARHSRSGNEKATGLDKQQVGRGRARSRATVTSSGAAASAPGNDGLDTDSDGVRTSVQHPYRLDVNNGEEPQAGLLLPAVQAARASAGNGQANESAAGVEPDVIGTGASAPQPTPRDPLLVINEATADPEPQATPVDALMIINRNADDGVEPDEID</sequence>
<feature type="compositionally biased region" description="Basic and acidic residues" evidence="1">
    <location>
        <begin position="299"/>
        <end position="311"/>
    </location>
</feature>
<feature type="compositionally biased region" description="Low complexity" evidence="1">
    <location>
        <begin position="330"/>
        <end position="342"/>
    </location>
</feature>
<reference evidence="3 4" key="1">
    <citation type="submission" date="2024-01" db="EMBL/GenBank/DDBJ databases">
        <title>Hyphobacterium bacterium isolated from marine sediment.</title>
        <authorList>
            <person name="Zhao S."/>
        </authorList>
    </citation>
    <scope>NUCLEOTIDE SEQUENCE [LARGE SCALE GENOMIC DNA]</scope>
    <source>
        <strain evidence="4">HN65</strain>
    </source>
</reference>
<comment type="caution">
    <text evidence="3">The sequence shown here is derived from an EMBL/GenBank/DDBJ whole genome shotgun (WGS) entry which is preliminary data.</text>
</comment>
<dbReference type="RefSeq" id="WP_330199045.1">
    <property type="nucleotide sequence ID" value="NZ_JAZDRP010000004.1"/>
</dbReference>
<evidence type="ECO:0000256" key="2">
    <source>
        <dbReference type="SAM" id="SignalP"/>
    </source>
</evidence>
<keyword evidence="4" id="KW-1185">Reference proteome</keyword>
<protein>
    <recommendedName>
        <fullName evidence="5">DUF4424 domain-containing protein</fullName>
    </recommendedName>
</protein>
<organism evidence="3 4">
    <name type="scientific">Hyphobacterium lacteum</name>
    <dbReference type="NCBI Taxonomy" id="3116575"/>
    <lineage>
        <taxon>Bacteria</taxon>
        <taxon>Pseudomonadati</taxon>
        <taxon>Pseudomonadota</taxon>
        <taxon>Alphaproteobacteria</taxon>
        <taxon>Maricaulales</taxon>
        <taxon>Maricaulaceae</taxon>
        <taxon>Hyphobacterium</taxon>
    </lineage>
</organism>
<feature type="compositionally biased region" description="Low complexity" evidence="1">
    <location>
        <begin position="261"/>
        <end position="270"/>
    </location>
</feature>
<dbReference type="Proteomes" id="UP001354971">
    <property type="component" value="Unassembled WGS sequence"/>
</dbReference>
<feature type="chain" id="PRO_5046001890" description="DUF4424 domain-containing protein" evidence="2">
    <location>
        <begin position="23"/>
        <end position="458"/>
    </location>
</feature>